<name>A0A2N5CPR8_9CAUL</name>
<organism evidence="3 4">
    <name type="scientific">Caulobacter flavus</name>
    <dbReference type="NCBI Taxonomy" id="1679497"/>
    <lineage>
        <taxon>Bacteria</taxon>
        <taxon>Pseudomonadati</taxon>
        <taxon>Pseudomonadota</taxon>
        <taxon>Alphaproteobacteria</taxon>
        <taxon>Caulobacterales</taxon>
        <taxon>Caulobacteraceae</taxon>
        <taxon>Caulobacter</taxon>
    </lineage>
</organism>
<proteinExistence type="predicted"/>
<sequence length="283" mass="29708">MSDNKARTPDRKFALIAPIVIGLAAIGVVIVLLLRPDPAPPAKVEPPPAAAPSPPAVAAPPKVTSATRADLIADAEAAASAFAAGAAAPPSKLLGERFALRLAFGCGGPAPDPGPLQAFYQLDPGTRTVRLVARPATWTDLPLVRGAPTPPATEAVEGFWIPRPWLRTDACPRRREVAPPATPTPVEAPSLGVAIFHGAEASRAQRRGERPYEHVIKLPADSDGQGLSFVLLLEGRVAGFSDRAAVHCWGESVDHRPVCLYAVEIDRVAFEDAQGAVLAQWPT</sequence>
<evidence type="ECO:0000256" key="1">
    <source>
        <dbReference type="SAM" id="MobiDB-lite"/>
    </source>
</evidence>
<evidence type="ECO:0000313" key="4">
    <source>
        <dbReference type="Proteomes" id="UP000234483"/>
    </source>
</evidence>
<evidence type="ECO:0000256" key="2">
    <source>
        <dbReference type="SAM" id="Phobius"/>
    </source>
</evidence>
<keyword evidence="2" id="KW-0472">Membrane</keyword>
<feature type="compositionally biased region" description="Pro residues" evidence="1">
    <location>
        <begin position="41"/>
        <end position="58"/>
    </location>
</feature>
<reference evidence="3 4" key="1">
    <citation type="submission" date="2017-12" db="EMBL/GenBank/DDBJ databases">
        <title>The genome sequence of Caulobacter flavus CGMCC1 15093.</title>
        <authorList>
            <person name="Gao J."/>
            <person name="Mao X."/>
            <person name="Sun J."/>
        </authorList>
    </citation>
    <scope>NUCLEOTIDE SEQUENCE [LARGE SCALE GENOMIC DNA]</scope>
    <source>
        <strain evidence="3 4">CGMCC1 15093</strain>
    </source>
</reference>
<dbReference type="RefSeq" id="WP_101714454.1">
    <property type="nucleotide sequence ID" value="NZ_PJRQ01000040.1"/>
</dbReference>
<keyword evidence="2" id="KW-1133">Transmembrane helix</keyword>
<gene>
    <name evidence="3" type="ORF">CFHF_18430</name>
</gene>
<feature type="transmembrane region" description="Helical" evidence="2">
    <location>
        <begin position="12"/>
        <end position="34"/>
    </location>
</feature>
<comment type="caution">
    <text evidence="3">The sequence shown here is derived from an EMBL/GenBank/DDBJ whole genome shotgun (WGS) entry which is preliminary data.</text>
</comment>
<feature type="region of interest" description="Disordered" evidence="1">
    <location>
        <begin position="41"/>
        <end position="61"/>
    </location>
</feature>
<accession>A0A2N5CPR8</accession>
<dbReference type="AlphaFoldDB" id="A0A2N5CPR8"/>
<dbReference type="Proteomes" id="UP000234483">
    <property type="component" value="Unassembled WGS sequence"/>
</dbReference>
<dbReference type="EMBL" id="PJRQ01000040">
    <property type="protein sequence ID" value="PLR09122.1"/>
    <property type="molecule type" value="Genomic_DNA"/>
</dbReference>
<evidence type="ECO:0000313" key="3">
    <source>
        <dbReference type="EMBL" id="PLR09122.1"/>
    </source>
</evidence>
<protein>
    <submittedName>
        <fullName evidence="3">Uncharacterized protein</fullName>
    </submittedName>
</protein>
<keyword evidence="2" id="KW-0812">Transmembrane</keyword>